<dbReference type="Gene3D" id="2.60.40.1120">
    <property type="entry name" value="Carboxypeptidase-like, regulatory domain"/>
    <property type="match status" value="1"/>
</dbReference>
<dbReference type="SUPFAM" id="SSF49464">
    <property type="entry name" value="Carboxypeptidase regulatory domain-like"/>
    <property type="match status" value="2"/>
</dbReference>
<dbReference type="InterPro" id="IPR008969">
    <property type="entry name" value="CarboxyPept-like_regulatory"/>
</dbReference>
<dbReference type="PANTHER" id="PTHR23303:SF14">
    <property type="entry name" value="BOS COMPLEX SUBUNIT NOMO1-RELATED"/>
    <property type="match status" value="1"/>
</dbReference>
<name>A0A645BK26_9ZZZZ</name>
<evidence type="ECO:0000313" key="2">
    <source>
        <dbReference type="EMBL" id="MPM63573.1"/>
    </source>
</evidence>
<dbReference type="Gene3D" id="2.60.40.10">
    <property type="entry name" value="Immunoglobulins"/>
    <property type="match status" value="2"/>
</dbReference>
<accession>A0A645BK26</accession>
<dbReference type="InterPro" id="IPR013783">
    <property type="entry name" value="Ig-like_fold"/>
</dbReference>
<dbReference type="AlphaFoldDB" id="A0A645BK26"/>
<protein>
    <submittedName>
        <fullName evidence="2">Uncharacterized protein</fullName>
    </submittedName>
</protein>
<comment type="caution">
    <text evidence="2">The sequence shown here is derived from an EMBL/GenBank/DDBJ whole genome shotgun (WGS) entry which is preliminary data.</text>
</comment>
<dbReference type="Pfam" id="PF13620">
    <property type="entry name" value="CarboxypepD_reg"/>
    <property type="match status" value="2"/>
</dbReference>
<dbReference type="EMBL" id="VSSQ01019494">
    <property type="protein sequence ID" value="MPM63573.1"/>
    <property type="molecule type" value="Genomic_DNA"/>
</dbReference>
<dbReference type="InterPro" id="IPR051417">
    <property type="entry name" value="SDr/BOS_complex"/>
</dbReference>
<sequence>MSPEDNGLCPMAIRDIYLLQRSEQFNLGPRQEMTVDLSLKKAPKEPCTVLTGSVTGKCGHIEGATVKVLDRNNKPIAHTVTDLEGKFVFENTLPPGEYKVIATAEGYKVSRVYRLILESRKPVSISIWLEVSDCINLATVYGVVYNEANLGLANAKILITDYDKPEIYEAFTQTNTDGEFMVYGLKPKKYWISASKEGYFLPQKISFELTPNEIACVNLFIYPDGSSTDGTVSGIINSYGQSVPNAVAALYKVDDRGHFLLATKETNESGFYLFPNVKPGEYLVKSKMETDRIIE</sequence>
<gene>
    <name evidence="2" type="ORF">SDC9_110453</name>
</gene>
<reference evidence="2" key="1">
    <citation type="submission" date="2019-08" db="EMBL/GenBank/DDBJ databases">
        <authorList>
            <person name="Kucharzyk K."/>
            <person name="Murdoch R.W."/>
            <person name="Higgins S."/>
            <person name="Loffler F."/>
        </authorList>
    </citation>
    <scope>NUCLEOTIDE SEQUENCE</scope>
</reference>
<evidence type="ECO:0000256" key="1">
    <source>
        <dbReference type="ARBA" id="ARBA00022729"/>
    </source>
</evidence>
<dbReference type="PANTHER" id="PTHR23303">
    <property type="entry name" value="CARBOXYPEPTIDASE REGULATORY REGION-CONTAINING"/>
    <property type="match status" value="1"/>
</dbReference>
<organism evidence="2">
    <name type="scientific">bioreactor metagenome</name>
    <dbReference type="NCBI Taxonomy" id="1076179"/>
    <lineage>
        <taxon>unclassified sequences</taxon>
        <taxon>metagenomes</taxon>
        <taxon>ecological metagenomes</taxon>
    </lineage>
</organism>
<keyword evidence="1" id="KW-0732">Signal</keyword>
<proteinExistence type="predicted"/>
<dbReference type="SUPFAM" id="SSF49478">
    <property type="entry name" value="Cna protein B-type domain"/>
    <property type="match status" value="1"/>
</dbReference>
<dbReference type="GO" id="GO:0005789">
    <property type="term" value="C:endoplasmic reticulum membrane"/>
    <property type="evidence" value="ECO:0007669"/>
    <property type="project" value="TreeGrafter"/>
</dbReference>